<proteinExistence type="predicted"/>
<sequence length="91" mass="9450">MNMRMLVELAAVRMQGAEDADLHALFSGPAEHGAGGGAEQGVEERPVVVKKGPQQVGHGEGYVQPVAVGQNVALLRDPLLSGFKTAGAARF</sequence>
<accession>A0A0M5KJN8</accession>
<organism evidence="1">
    <name type="scientific">Raoultella ornithinolytica</name>
    <name type="common">Klebsiella ornithinolytica</name>
    <dbReference type="NCBI Taxonomy" id="54291"/>
    <lineage>
        <taxon>Bacteria</taxon>
        <taxon>Pseudomonadati</taxon>
        <taxon>Pseudomonadota</taxon>
        <taxon>Gammaproteobacteria</taxon>
        <taxon>Enterobacterales</taxon>
        <taxon>Enterobacteriaceae</taxon>
        <taxon>Klebsiella/Raoultella group</taxon>
        <taxon>Raoultella</taxon>
    </lineage>
</organism>
<dbReference type="EMBL" id="KT225520">
    <property type="protein sequence ID" value="ALD82481.1"/>
    <property type="molecule type" value="Genomic_DNA"/>
</dbReference>
<protein>
    <submittedName>
        <fullName evidence="1">Uncharacterized protein</fullName>
    </submittedName>
</protein>
<dbReference type="AlphaFoldDB" id="A0A0M5KJN8"/>
<geneLocation type="plasmid" evidence="1">
    <name>pRJ46C</name>
</geneLocation>
<reference evidence="1" key="1">
    <citation type="submission" date="2015-06" db="EMBL/GenBank/DDBJ databases">
        <title>Carbapenemase-producing Raoultella ornithinolytica.</title>
        <authorList>
            <person name="Sun J."/>
            <person name="Zhang F."/>
        </authorList>
    </citation>
    <scope>NUCLEOTIDE SEQUENCE</scope>
    <source>
        <strain evidence="1">RJ46C</strain>
        <plasmid evidence="1">pRJ46C</plasmid>
    </source>
</reference>
<name>A0A0M5KJN8_RAOOR</name>
<evidence type="ECO:0000313" key="1">
    <source>
        <dbReference type="EMBL" id="ALD82481.1"/>
    </source>
</evidence>
<keyword evidence="1" id="KW-0614">Plasmid</keyword>